<sequence>MRLRRPPRHKKSGGRRLKLELLRLGCCSRSQRCLSWKLMETRLIRDWIHFQHLVRELAIGGSQAIQGKVNLVRKTEILSGHFGIPPVLIRRETYLRLGFLILNPILLG</sequence>
<protein>
    <submittedName>
        <fullName evidence="1">Uncharacterized protein</fullName>
    </submittedName>
</protein>
<evidence type="ECO:0000313" key="2">
    <source>
        <dbReference type="Proteomes" id="UP000596661"/>
    </source>
</evidence>
<dbReference type="Proteomes" id="UP000596661">
    <property type="component" value="Chromosome 3"/>
</dbReference>
<evidence type="ECO:0000313" key="1">
    <source>
        <dbReference type="EnsemblPlants" id="cds.novel_model_3039_5bd9a17a"/>
    </source>
</evidence>
<reference evidence="1" key="2">
    <citation type="submission" date="2021-03" db="UniProtKB">
        <authorList>
            <consortium name="EnsemblPlants"/>
        </authorList>
    </citation>
    <scope>IDENTIFICATION</scope>
</reference>
<reference evidence="1" key="1">
    <citation type="submission" date="2018-11" db="EMBL/GenBank/DDBJ databases">
        <authorList>
            <person name="Grassa J C."/>
        </authorList>
    </citation>
    <scope>NUCLEOTIDE SEQUENCE [LARGE SCALE GENOMIC DNA]</scope>
</reference>
<name>A0A803QYV0_CANSA</name>
<dbReference type="Gramene" id="novel_model_3039_5bd9a17a">
    <property type="protein sequence ID" value="cds.novel_model_3039_5bd9a17a"/>
    <property type="gene ID" value="novel_gene_1624_5bd9a17a"/>
</dbReference>
<dbReference type="EMBL" id="UZAU01000258">
    <property type="status" value="NOT_ANNOTATED_CDS"/>
    <property type="molecule type" value="Genomic_DNA"/>
</dbReference>
<keyword evidence="2" id="KW-1185">Reference proteome</keyword>
<accession>A0A803QYV0</accession>
<organism evidence="1 2">
    <name type="scientific">Cannabis sativa</name>
    <name type="common">Hemp</name>
    <name type="synonym">Marijuana</name>
    <dbReference type="NCBI Taxonomy" id="3483"/>
    <lineage>
        <taxon>Eukaryota</taxon>
        <taxon>Viridiplantae</taxon>
        <taxon>Streptophyta</taxon>
        <taxon>Embryophyta</taxon>
        <taxon>Tracheophyta</taxon>
        <taxon>Spermatophyta</taxon>
        <taxon>Magnoliopsida</taxon>
        <taxon>eudicotyledons</taxon>
        <taxon>Gunneridae</taxon>
        <taxon>Pentapetalae</taxon>
        <taxon>rosids</taxon>
        <taxon>fabids</taxon>
        <taxon>Rosales</taxon>
        <taxon>Cannabaceae</taxon>
        <taxon>Cannabis</taxon>
    </lineage>
</organism>
<proteinExistence type="predicted"/>
<dbReference type="AlphaFoldDB" id="A0A803QYV0"/>
<dbReference type="EnsemblPlants" id="novel_model_3039_5bd9a17a">
    <property type="protein sequence ID" value="cds.novel_model_3039_5bd9a17a"/>
    <property type="gene ID" value="novel_gene_1624_5bd9a17a"/>
</dbReference>